<dbReference type="Proteomes" id="UP001497497">
    <property type="component" value="Unassembled WGS sequence"/>
</dbReference>
<evidence type="ECO:0000313" key="6">
    <source>
        <dbReference type="EMBL" id="CAL1529468.1"/>
    </source>
</evidence>
<keyword evidence="3" id="KW-0342">GTP-binding</keyword>
<dbReference type="SUPFAM" id="SSF52540">
    <property type="entry name" value="P-loop containing nucleoside triphosphate hydrolases"/>
    <property type="match status" value="1"/>
</dbReference>
<evidence type="ECO:0000313" key="7">
    <source>
        <dbReference type="Proteomes" id="UP001497497"/>
    </source>
</evidence>
<dbReference type="PROSITE" id="PS51720">
    <property type="entry name" value="G_AIG1"/>
    <property type="match status" value="1"/>
</dbReference>
<organism evidence="6 7">
    <name type="scientific">Lymnaea stagnalis</name>
    <name type="common">Great pond snail</name>
    <name type="synonym">Helix stagnalis</name>
    <dbReference type="NCBI Taxonomy" id="6523"/>
    <lineage>
        <taxon>Eukaryota</taxon>
        <taxon>Metazoa</taxon>
        <taxon>Spiralia</taxon>
        <taxon>Lophotrochozoa</taxon>
        <taxon>Mollusca</taxon>
        <taxon>Gastropoda</taxon>
        <taxon>Heterobranchia</taxon>
        <taxon>Euthyneura</taxon>
        <taxon>Panpulmonata</taxon>
        <taxon>Hygrophila</taxon>
        <taxon>Lymnaeoidea</taxon>
        <taxon>Lymnaeidae</taxon>
        <taxon>Lymnaea</taxon>
    </lineage>
</organism>
<dbReference type="InterPro" id="IPR045058">
    <property type="entry name" value="GIMA/IAN/Toc"/>
</dbReference>
<sequence length="1041" mass="120906">MSKPAYIFLLVGKTGVGKSALGNSILGKYVFESKISPEAVTNKILKESTERDGIHITVVDTPGFMSPDLKREETMVQACKDMKDAMRVCPSNGKLAVIFVIKFGERFTNENKDTLYILENTFGKNNIWKSCMIVMTFGDLYDRAFGNKYFYEYLKEQTGEYGELFKKCNYKCALFSNETQKNEEKSKQLKTLLNCVSNLDQSYTHIKFQQAIKEQNRIELEAILPKLREDFQKNIQQLTCKINDIKFFPEPSDGLKEVEVVVRDKLNYANELDSPEAIYYADNETRLLEDIRLSFFNLEHLIETKKEDFRHMKIDHDFRIEIEEIKEFITTTDPTNKDIFECVKLIEEKIRDKTLIIKKYHLRTEFVDSLNKYITSARQELENLKLRAQQAEEEEITKKRDDIDTCLKNINSHDKEATGHLNKLKQETNTLIGRLEKKNLLIKKQTAKCIKSSLKRILHDIKNKEEIVRQCKITDSLKITITKIKQDIINNDPINDGTDSFISDVDQTLQSLEKSVKKADLSKEFKEPLKLSIIKAQSHLQTLKKQVQERKETEIKTLLKSITERVHNTDCQDKETLNILHQAREDSNSLMYKLNQDRNTINDDLFETATKQLNQIEKEMEIKKQTTTQTIHTDQMMIKVNDVIKAIDQINLGDQNMTETIFKLETEVLQLQKEANESNVGDTFLHRLKDAVRTCQEFMLNATALIEKIRKEKLEFEFEKIKEKLCQLDFGSGSCEQGMKKIKAHLKQLKYKIEQEELKEDVKEYLILAVKSMKLVINVKNEDATQRTTAINIMKEIQFITIRIDEISSNKENILATYTEFEVEVLESKKNIAEADLRDAIKNELFSALESAEKILNKRKQDTIKTIDLDIESILNSIIRANPDDVDITTAQYIIKEKLRLLKLRIGDDFTEKYEVCENCFRKLILRVETFNQIMADIDSLISNIKNLVIPCRPSDFNGLEGDVQNITKDIRKKIKFEIDFVKVSERMKRCVKAIENKSKHNKLKIADRAFRSVPIIGTIIGHYGFTAYLDAHERKQSTIL</sequence>
<dbReference type="Gene3D" id="3.40.50.300">
    <property type="entry name" value="P-loop containing nucleotide triphosphate hydrolases"/>
    <property type="match status" value="1"/>
</dbReference>
<dbReference type="AlphaFoldDB" id="A0AAV2H7M1"/>
<dbReference type="InterPro" id="IPR027417">
    <property type="entry name" value="P-loop_NTPase"/>
</dbReference>
<proteinExistence type="inferred from homology"/>
<dbReference type="PANTHER" id="PTHR10903:SF184">
    <property type="entry name" value="GTP-BINDING PROTEIN A"/>
    <property type="match status" value="1"/>
</dbReference>
<name>A0AAV2H7M1_LYMST</name>
<feature type="coiled-coil region" evidence="4">
    <location>
        <begin position="367"/>
        <end position="401"/>
    </location>
</feature>
<feature type="domain" description="AIG1-type G" evidence="5">
    <location>
        <begin position="3"/>
        <end position="217"/>
    </location>
</feature>
<dbReference type="InterPro" id="IPR006703">
    <property type="entry name" value="G_AIG1"/>
</dbReference>
<evidence type="ECO:0000256" key="3">
    <source>
        <dbReference type="ARBA" id="ARBA00023134"/>
    </source>
</evidence>
<dbReference type="Pfam" id="PF04548">
    <property type="entry name" value="AIG1"/>
    <property type="match status" value="1"/>
</dbReference>
<evidence type="ECO:0000259" key="5">
    <source>
        <dbReference type="PROSITE" id="PS51720"/>
    </source>
</evidence>
<gene>
    <name evidence="6" type="ORF">GSLYS_00003623001</name>
</gene>
<comment type="caution">
    <text evidence="6">The sequence shown here is derived from an EMBL/GenBank/DDBJ whole genome shotgun (WGS) entry which is preliminary data.</text>
</comment>
<protein>
    <recommendedName>
        <fullName evidence="5">AIG1-type G domain-containing protein</fullName>
    </recommendedName>
</protein>
<reference evidence="6 7" key="1">
    <citation type="submission" date="2024-04" db="EMBL/GenBank/DDBJ databases">
        <authorList>
            <consortium name="Genoscope - CEA"/>
            <person name="William W."/>
        </authorList>
    </citation>
    <scope>NUCLEOTIDE SEQUENCE [LARGE SCALE GENOMIC DNA]</scope>
</reference>
<accession>A0AAV2H7M1</accession>
<comment type="similarity">
    <text evidence="1">Belongs to the TRAFAC class TrmE-Era-EngA-EngB-Septin-like GTPase superfamily. AIG1/Toc34/Toc159-like paraseptin GTPase family. IAN subfamily.</text>
</comment>
<dbReference type="GO" id="GO:0005525">
    <property type="term" value="F:GTP binding"/>
    <property type="evidence" value="ECO:0007669"/>
    <property type="project" value="UniProtKB-KW"/>
</dbReference>
<keyword evidence="2" id="KW-0547">Nucleotide-binding</keyword>
<evidence type="ECO:0000256" key="2">
    <source>
        <dbReference type="ARBA" id="ARBA00022741"/>
    </source>
</evidence>
<keyword evidence="4" id="KW-0175">Coiled coil</keyword>
<dbReference type="PANTHER" id="PTHR10903">
    <property type="entry name" value="GTPASE, IMAP FAMILY MEMBER-RELATED"/>
    <property type="match status" value="1"/>
</dbReference>
<evidence type="ECO:0000256" key="1">
    <source>
        <dbReference type="ARBA" id="ARBA00008535"/>
    </source>
</evidence>
<evidence type="ECO:0000256" key="4">
    <source>
        <dbReference type="SAM" id="Coils"/>
    </source>
</evidence>
<dbReference type="EMBL" id="CAXITT010000049">
    <property type="protein sequence ID" value="CAL1529468.1"/>
    <property type="molecule type" value="Genomic_DNA"/>
</dbReference>
<keyword evidence="7" id="KW-1185">Reference proteome</keyword>